<dbReference type="RefSeq" id="WP_344743193.1">
    <property type="nucleotide sequence ID" value="NZ_BAAAWW010000017.1"/>
</dbReference>
<organism evidence="1 2">
    <name type="scientific">Streptosporangium vulgare</name>
    <dbReference type="NCBI Taxonomy" id="46190"/>
    <lineage>
        <taxon>Bacteria</taxon>
        <taxon>Bacillati</taxon>
        <taxon>Actinomycetota</taxon>
        <taxon>Actinomycetes</taxon>
        <taxon>Streptosporangiales</taxon>
        <taxon>Streptosporangiaceae</taxon>
        <taxon>Streptosporangium</taxon>
    </lineage>
</organism>
<evidence type="ECO:0000313" key="2">
    <source>
        <dbReference type="Proteomes" id="UP001589610"/>
    </source>
</evidence>
<comment type="caution">
    <text evidence="1">The sequence shown here is derived from an EMBL/GenBank/DDBJ whole genome shotgun (WGS) entry which is preliminary data.</text>
</comment>
<evidence type="ECO:0000313" key="1">
    <source>
        <dbReference type="EMBL" id="MFB9676258.1"/>
    </source>
</evidence>
<reference evidence="1 2" key="1">
    <citation type="submission" date="2024-09" db="EMBL/GenBank/DDBJ databases">
        <authorList>
            <person name="Sun Q."/>
            <person name="Mori K."/>
        </authorList>
    </citation>
    <scope>NUCLEOTIDE SEQUENCE [LARGE SCALE GENOMIC DNA]</scope>
    <source>
        <strain evidence="1 2">JCM 3028</strain>
    </source>
</reference>
<dbReference type="EMBL" id="JBHMBS010000005">
    <property type="protein sequence ID" value="MFB9676258.1"/>
    <property type="molecule type" value="Genomic_DNA"/>
</dbReference>
<gene>
    <name evidence="1" type="ORF">ACFFRH_12240</name>
</gene>
<protein>
    <submittedName>
        <fullName evidence="1">Uncharacterized protein</fullName>
    </submittedName>
</protein>
<keyword evidence="2" id="KW-1185">Reference proteome</keyword>
<proteinExistence type="predicted"/>
<accession>A0ABV5TB05</accession>
<name>A0ABV5TB05_9ACTN</name>
<dbReference type="Proteomes" id="UP001589610">
    <property type="component" value="Unassembled WGS sequence"/>
</dbReference>
<sequence>MYLINARLRAPEIEGRPAPAGGRIPARELRHLLLVLAEPADGIEHIYGEEHPAGIHLGLFIRRPTLDEAESAAARLCLRALGVVPALSGWSLVACGTDLDLALGRLEAFDEEACQRPAIAAR</sequence>